<evidence type="ECO:0000313" key="4">
    <source>
        <dbReference type="Proteomes" id="UP000182379"/>
    </source>
</evidence>
<organism evidence="3 4">
    <name type="scientific">Acidaminococcus fermentans</name>
    <dbReference type="NCBI Taxonomy" id="905"/>
    <lineage>
        <taxon>Bacteria</taxon>
        <taxon>Bacillati</taxon>
        <taxon>Bacillota</taxon>
        <taxon>Negativicutes</taxon>
        <taxon>Acidaminococcales</taxon>
        <taxon>Acidaminococcaceae</taxon>
        <taxon>Acidaminococcus</taxon>
    </lineage>
</organism>
<dbReference type="CDD" id="cd03887">
    <property type="entry name" value="M20_Acy1L2"/>
    <property type="match status" value="1"/>
</dbReference>
<accession>A0A1H2T385</accession>
<dbReference type="RefSeq" id="WP_074704042.1">
    <property type="nucleotide sequence ID" value="NZ_FNOP01000001.1"/>
</dbReference>
<dbReference type="InterPro" id="IPR011650">
    <property type="entry name" value="Peptidase_M20_dimer"/>
</dbReference>
<dbReference type="Proteomes" id="UP000182379">
    <property type="component" value="Unassembled WGS sequence"/>
</dbReference>
<reference evidence="3 4" key="1">
    <citation type="submission" date="2016-10" db="EMBL/GenBank/DDBJ databases">
        <authorList>
            <person name="Varghese N."/>
            <person name="Submissions S."/>
        </authorList>
    </citation>
    <scope>NUCLEOTIDE SEQUENCE [LARGE SCALE GENOMIC DNA]</scope>
    <source>
        <strain evidence="3 4">WCC6</strain>
    </source>
</reference>
<protein>
    <recommendedName>
        <fullName evidence="1">Peptidase M20 domain-containing protein 2</fullName>
    </recommendedName>
</protein>
<feature type="domain" description="Peptidase M20 dimerisation" evidence="2">
    <location>
        <begin position="169"/>
        <end position="253"/>
    </location>
</feature>
<dbReference type="Gene3D" id="3.30.70.360">
    <property type="match status" value="1"/>
</dbReference>
<dbReference type="PANTHER" id="PTHR30575">
    <property type="entry name" value="PEPTIDASE M20"/>
    <property type="match status" value="1"/>
</dbReference>
<comment type="similarity">
    <text evidence="1">Belongs to the peptidase M20A family.</text>
</comment>
<dbReference type="Pfam" id="PF07687">
    <property type="entry name" value="M20_dimer"/>
    <property type="match status" value="1"/>
</dbReference>
<dbReference type="GO" id="GO:0016805">
    <property type="term" value="F:dipeptidase activity"/>
    <property type="evidence" value="ECO:0007669"/>
    <property type="project" value="InterPro"/>
</dbReference>
<sequence>MEREKIKESWEKRREELCRMADQIYDWAEVGLEETKSSALLEDYLEQQGFAVEKGVGTLPTAFRATWKQGEGGPRLGFLCEYDALEGMGHGCGHHLQGPSVIGAALAVRDRFAGKGVPFSLVIYGTPAEETIGGKTVMMEQGCFQDIDIALMMHAAPTTCVDVKSMANKSYTVEFHGVRAHAAMSPEQGRSAFDAALLSFNALEFLREHVNEDTRMHYTVRDAGGPANVVPDRTLAQYELRSYDTGYLRSLEPRFLDILKGACLMTGTTHTITETHEFYAKIPCLTLNDLVMEQARAFGAPQLSEPRQKTGSTDFGIILYHMPGTCIRVAFVPEGTPAHSEAYLKAGKTEAAHKAIGYGSQILAAACCAILEDPEKLTAMWEEFRKRKASH</sequence>
<dbReference type="InterPro" id="IPR017144">
    <property type="entry name" value="Xaa-Arg_dipeptidase"/>
</dbReference>
<dbReference type="PIRSF" id="PIRSF037226">
    <property type="entry name" value="Amidohydrolase_ACY1L2_prd"/>
    <property type="match status" value="1"/>
</dbReference>
<dbReference type="InterPro" id="IPR052030">
    <property type="entry name" value="Peptidase_M20/M20A_hydrolases"/>
</dbReference>
<dbReference type="SUPFAM" id="SSF55031">
    <property type="entry name" value="Bacterial exopeptidase dimerisation domain"/>
    <property type="match status" value="1"/>
</dbReference>
<dbReference type="GO" id="GO:0005737">
    <property type="term" value="C:cytoplasm"/>
    <property type="evidence" value="ECO:0007669"/>
    <property type="project" value="TreeGrafter"/>
</dbReference>
<name>A0A1H2T385_ACIFE</name>
<dbReference type="InterPro" id="IPR002933">
    <property type="entry name" value="Peptidase_M20"/>
</dbReference>
<dbReference type="Gene3D" id="3.40.630.10">
    <property type="entry name" value="Zn peptidases"/>
    <property type="match status" value="1"/>
</dbReference>
<dbReference type="EMBL" id="FNOP01000001">
    <property type="protein sequence ID" value="SDW38318.1"/>
    <property type="molecule type" value="Genomic_DNA"/>
</dbReference>
<dbReference type="Pfam" id="PF01546">
    <property type="entry name" value="Peptidase_M20"/>
    <property type="match status" value="1"/>
</dbReference>
<dbReference type="InterPro" id="IPR036264">
    <property type="entry name" value="Bact_exopeptidase_dim_dom"/>
</dbReference>
<dbReference type="GO" id="GO:0071713">
    <property type="term" value="F:para-aminobenzoyl-glutamate hydrolase activity"/>
    <property type="evidence" value="ECO:0007669"/>
    <property type="project" value="TreeGrafter"/>
</dbReference>
<dbReference type="InterPro" id="IPR017439">
    <property type="entry name" value="Amidohydrolase"/>
</dbReference>
<keyword evidence="3" id="KW-0378">Hydrolase</keyword>
<comment type="caution">
    <text evidence="3">The sequence shown here is derived from an EMBL/GenBank/DDBJ whole genome shotgun (WGS) entry which is preliminary data.</text>
</comment>
<evidence type="ECO:0000259" key="2">
    <source>
        <dbReference type="Pfam" id="PF07687"/>
    </source>
</evidence>
<dbReference type="GO" id="GO:0046657">
    <property type="term" value="P:folic acid catabolic process"/>
    <property type="evidence" value="ECO:0007669"/>
    <property type="project" value="TreeGrafter"/>
</dbReference>
<evidence type="ECO:0000256" key="1">
    <source>
        <dbReference type="PIRNR" id="PIRNR037226"/>
    </source>
</evidence>
<evidence type="ECO:0000313" key="3">
    <source>
        <dbReference type="EMBL" id="SDW38318.1"/>
    </source>
</evidence>
<dbReference type="AlphaFoldDB" id="A0A1H2T385"/>
<dbReference type="NCBIfam" id="TIGR01891">
    <property type="entry name" value="amidohydrolases"/>
    <property type="match status" value="1"/>
</dbReference>
<dbReference type="PANTHER" id="PTHR30575:SF0">
    <property type="entry name" value="XAA-ARG DIPEPTIDASE"/>
    <property type="match status" value="1"/>
</dbReference>
<dbReference type="SUPFAM" id="SSF53187">
    <property type="entry name" value="Zn-dependent exopeptidases"/>
    <property type="match status" value="1"/>
</dbReference>
<gene>
    <name evidence="3" type="ORF">SAMN05216495_101105</name>
</gene>
<proteinExistence type="inferred from homology"/>